<keyword evidence="5" id="KW-0489">Methyltransferase</keyword>
<comment type="caution">
    <text evidence="18">The sequence shown here is derived from an EMBL/GenBank/DDBJ whole genome shotgun (WGS) entry which is preliminary data.</text>
</comment>
<keyword evidence="7" id="KW-0949">S-adenosyl-L-methionine</keyword>
<feature type="domain" description="Methyltransferase type 11" evidence="16">
    <location>
        <begin position="55"/>
        <end position="130"/>
    </location>
</feature>
<organism evidence="18 19">
    <name type="scientific">Spodoptera exigua</name>
    <name type="common">Beet armyworm</name>
    <name type="synonym">Noctua fulgens</name>
    <dbReference type="NCBI Taxonomy" id="7107"/>
    <lineage>
        <taxon>Eukaryota</taxon>
        <taxon>Metazoa</taxon>
        <taxon>Ecdysozoa</taxon>
        <taxon>Arthropoda</taxon>
        <taxon>Hexapoda</taxon>
        <taxon>Insecta</taxon>
        <taxon>Pterygota</taxon>
        <taxon>Neoptera</taxon>
        <taxon>Endopterygota</taxon>
        <taxon>Lepidoptera</taxon>
        <taxon>Glossata</taxon>
        <taxon>Ditrysia</taxon>
        <taxon>Noctuoidea</taxon>
        <taxon>Noctuidae</taxon>
        <taxon>Amphipyrinae</taxon>
        <taxon>Spodoptera</taxon>
    </lineage>
</organism>
<evidence type="ECO:0000256" key="4">
    <source>
        <dbReference type="ARBA" id="ARBA00022490"/>
    </source>
</evidence>
<evidence type="ECO:0000313" key="19">
    <source>
        <dbReference type="Proteomes" id="UP000814243"/>
    </source>
</evidence>
<reference evidence="18" key="1">
    <citation type="journal article" date="2021" name="G3 (Bethesda)">
        <title>Genome and transcriptome analysis of the beet armyworm Spodoptera exigua reveals targets for pest control. .</title>
        <authorList>
            <person name="Simon S."/>
            <person name="Breeschoten T."/>
            <person name="Jansen H.J."/>
            <person name="Dirks R.P."/>
            <person name="Schranz M.E."/>
            <person name="Ros V.I.D."/>
        </authorList>
    </citation>
    <scope>NUCLEOTIDE SEQUENCE</scope>
    <source>
        <strain evidence="18">TB_SE_WUR_2020</strain>
    </source>
</reference>
<feature type="compositionally biased region" description="Basic and acidic residues" evidence="15">
    <location>
        <begin position="258"/>
        <end position="267"/>
    </location>
</feature>
<evidence type="ECO:0000256" key="15">
    <source>
        <dbReference type="SAM" id="MobiDB-lite"/>
    </source>
</evidence>
<dbReference type="Gene3D" id="3.40.50.150">
    <property type="entry name" value="Vaccinia Virus protein VP39"/>
    <property type="match status" value="1"/>
</dbReference>
<dbReference type="SUPFAM" id="SSF53335">
    <property type="entry name" value="S-adenosyl-L-methionine-dependent methyltransferases"/>
    <property type="match status" value="1"/>
</dbReference>
<evidence type="ECO:0000256" key="2">
    <source>
        <dbReference type="ARBA" id="ARBA00004496"/>
    </source>
</evidence>
<dbReference type="GO" id="GO:0005730">
    <property type="term" value="C:nucleolus"/>
    <property type="evidence" value="ECO:0007669"/>
    <property type="project" value="TreeGrafter"/>
</dbReference>
<accession>A0A922MRY4</accession>
<dbReference type="FunFam" id="3.40.50.150:FF:000017">
    <property type="entry name" value="probable 18S rRNA (Guanine-N(7))-methyltransferase"/>
    <property type="match status" value="1"/>
</dbReference>
<dbReference type="GO" id="GO:0016435">
    <property type="term" value="F:rRNA (guanine) methyltransferase activity"/>
    <property type="evidence" value="ECO:0007669"/>
    <property type="project" value="InterPro"/>
</dbReference>
<dbReference type="PANTHER" id="PTHR12734:SF0">
    <property type="entry name" value="18S RRNA (GUANINE-N(7))-METHYLTRANSFERASE-RELATED"/>
    <property type="match status" value="1"/>
</dbReference>
<evidence type="ECO:0000256" key="5">
    <source>
        <dbReference type="ARBA" id="ARBA00022603"/>
    </source>
</evidence>
<evidence type="ECO:0000256" key="9">
    <source>
        <dbReference type="ARBA" id="ARBA00050374"/>
    </source>
</evidence>
<dbReference type="Pfam" id="PF08241">
    <property type="entry name" value="Methyltransf_11"/>
    <property type="match status" value="1"/>
</dbReference>
<evidence type="ECO:0000256" key="12">
    <source>
        <dbReference type="ARBA" id="ARBA00074415"/>
    </source>
</evidence>
<keyword evidence="8" id="KW-0539">Nucleus</keyword>
<evidence type="ECO:0000256" key="10">
    <source>
        <dbReference type="ARBA" id="ARBA00059355"/>
    </source>
</evidence>
<dbReference type="PANTHER" id="PTHR12734">
    <property type="entry name" value="METHYLTRANSFERASE-RELATED"/>
    <property type="match status" value="1"/>
</dbReference>
<keyword evidence="4" id="KW-0963">Cytoplasm</keyword>
<name>A0A922MRY4_SPOEX</name>
<gene>
    <name evidence="18" type="ORF">HF086_006084</name>
</gene>
<comment type="subunit">
    <text evidence="11">Heterodimer with TRMT112; this heterodimerization is necessary for the metabolic stability and activity of the catalytic subunit BUD23. Interacts with GRIP1.</text>
</comment>
<comment type="function">
    <text evidence="10">S-adenosyl-L-methionine-dependent methyltransferase that specifically methylates the N(7) position of a guanine in 18S rRNA. Requires the methyltransferase adapter protein TRM112 for full rRNA methyltransferase activity. Involved in the pre-rRNA processing steps leading to small-subunit rRNA production independently of its RNA-modifying catalytic activity. Important for biogenesis end export of the 40S ribosomal subunit independent on its methyltransferase activity. Locus-specific steroid receptor coactivator. Potentiates transactivation by glucocorticoid (NR3C1), mineralocorticoid (NR3C2), androgen (AR) and progesterone (PGR) receptors. Required for the maintenance of open chromatin at the TSC22D3/GILZ locus to facilitate NR3C1 loading on the response elements. Required for maintenance of dimethylation on histone H3 'Lys-79' (H3K79me2), although direct histone methyltransferase activity is not observed in vitro.</text>
</comment>
<evidence type="ECO:0000259" key="16">
    <source>
        <dbReference type="Pfam" id="PF08241"/>
    </source>
</evidence>
<evidence type="ECO:0000256" key="14">
    <source>
        <dbReference type="ARBA" id="ARBA00081208"/>
    </source>
</evidence>
<dbReference type="InterPro" id="IPR029063">
    <property type="entry name" value="SAM-dependent_MTases_sf"/>
</dbReference>
<protein>
    <recommendedName>
        <fullName evidence="12">18S rRNA (guanine-N(7))-methyltransferase</fullName>
    </recommendedName>
    <alternativeName>
        <fullName evidence="14">Bud site selection protein 23 homolog</fullName>
    </alternativeName>
    <alternativeName>
        <fullName evidence="13">rRNA methyltransferase and ribosome maturation factor</fullName>
    </alternativeName>
</protein>
<comment type="subcellular location">
    <subcellularLocation>
        <location evidence="2">Cytoplasm</location>
    </subcellularLocation>
    <subcellularLocation>
        <location evidence="1">Nucleus</location>
    </subcellularLocation>
</comment>
<keyword evidence="6" id="KW-0808">Transferase</keyword>
<evidence type="ECO:0000256" key="3">
    <source>
        <dbReference type="ARBA" id="ARBA00005547"/>
    </source>
</evidence>
<comment type="catalytic activity">
    <reaction evidence="9">
        <text>a guanosine in 18S rRNA + S-adenosyl-L-methionine = an N(7)-methylguanosine in 18S rRNA + S-adenosyl-L-homocysteine</text>
        <dbReference type="Rhea" id="RHEA:54584"/>
        <dbReference type="Rhea" id="RHEA-COMP:13937"/>
        <dbReference type="Rhea" id="RHEA-COMP:13938"/>
        <dbReference type="ChEBI" id="CHEBI:57856"/>
        <dbReference type="ChEBI" id="CHEBI:59789"/>
        <dbReference type="ChEBI" id="CHEBI:74269"/>
        <dbReference type="ChEBI" id="CHEBI:74480"/>
    </reaction>
</comment>
<dbReference type="EMBL" id="JACEFF010000234">
    <property type="protein sequence ID" value="KAH9641468.1"/>
    <property type="molecule type" value="Genomic_DNA"/>
</dbReference>
<dbReference type="InterPro" id="IPR022238">
    <property type="entry name" value="Bud23_C"/>
</dbReference>
<evidence type="ECO:0000256" key="8">
    <source>
        <dbReference type="ARBA" id="ARBA00023242"/>
    </source>
</evidence>
<dbReference type="InterPro" id="IPR039769">
    <property type="entry name" value="Bud23-like"/>
</dbReference>
<feature type="domain" description="18S rRNA (guanine(1575)-N(7))-methyltransferase Bud23 C-terminal" evidence="17">
    <location>
        <begin position="201"/>
        <end position="273"/>
    </location>
</feature>
<dbReference type="CDD" id="cd02440">
    <property type="entry name" value="AdoMet_MTases"/>
    <property type="match status" value="1"/>
</dbReference>
<sequence>MSKRPEHQAPPEVFYNEDEARKYTQNSRIMDIQAQMTERCLELLLLPEDTPCLLLDIGCGSGLSGTVLEESGHMWIGMDISSAMLDVAKERETEGDLVLSDMGEGVPFRAGCFDGAVSVSALQWLFNADKKSHKPVKRLHQFFSSLYACLSRSARAVFQFYPENESQMELVTSQAMKAGFYGGVVVDFPNSAKAKKFFLVLMTGGSAPLPQALGTEETDNNLQVKYAKREATRNIRGKPVKNTRAWIMEKKERRRKQGKDTKPDTKYTGRKRSGRF</sequence>
<dbReference type="GO" id="GO:0070476">
    <property type="term" value="P:rRNA (guanine-N7)-methylation"/>
    <property type="evidence" value="ECO:0007669"/>
    <property type="project" value="InterPro"/>
</dbReference>
<dbReference type="Pfam" id="PF12589">
    <property type="entry name" value="WBS_methylT"/>
    <property type="match status" value="1"/>
</dbReference>
<evidence type="ECO:0000256" key="11">
    <source>
        <dbReference type="ARBA" id="ARBA00064164"/>
    </source>
</evidence>
<evidence type="ECO:0000256" key="6">
    <source>
        <dbReference type="ARBA" id="ARBA00022679"/>
    </source>
</evidence>
<dbReference type="InterPro" id="IPR013216">
    <property type="entry name" value="Methyltransf_11"/>
</dbReference>
<evidence type="ECO:0000256" key="1">
    <source>
        <dbReference type="ARBA" id="ARBA00004123"/>
    </source>
</evidence>
<evidence type="ECO:0000313" key="18">
    <source>
        <dbReference type="EMBL" id="KAH9641468.1"/>
    </source>
</evidence>
<proteinExistence type="inferred from homology"/>
<evidence type="ECO:0000256" key="7">
    <source>
        <dbReference type="ARBA" id="ARBA00022691"/>
    </source>
</evidence>
<dbReference type="AlphaFoldDB" id="A0A922MRY4"/>
<evidence type="ECO:0000256" key="13">
    <source>
        <dbReference type="ARBA" id="ARBA00075516"/>
    </source>
</evidence>
<evidence type="ECO:0000259" key="17">
    <source>
        <dbReference type="Pfam" id="PF12589"/>
    </source>
</evidence>
<dbReference type="GO" id="GO:0005737">
    <property type="term" value="C:cytoplasm"/>
    <property type="evidence" value="ECO:0007669"/>
    <property type="project" value="UniProtKB-SubCell"/>
</dbReference>
<dbReference type="Proteomes" id="UP000814243">
    <property type="component" value="Unassembled WGS sequence"/>
</dbReference>
<comment type="similarity">
    <text evidence="3">Belongs to the class I-like SAM-binding methyltransferase superfamily. BUD23/WBSCR22 family.</text>
</comment>
<feature type="region of interest" description="Disordered" evidence="15">
    <location>
        <begin position="247"/>
        <end position="276"/>
    </location>
</feature>